<keyword evidence="3" id="KW-1185">Reference proteome</keyword>
<gene>
    <name evidence="2" type="ORF">H1V43_24310</name>
</gene>
<dbReference type="EMBL" id="JACEQY010000029">
    <property type="protein sequence ID" value="MBA4864420.1"/>
    <property type="molecule type" value="Genomic_DNA"/>
</dbReference>
<dbReference type="PROSITE" id="PS51257">
    <property type="entry name" value="PROKAR_LIPOPROTEIN"/>
    <property type="match status" value="1"/>
</dbReference>
<name>A0A7W2HHW2_9ACTN</name>
<dbReference type="AlphaFoldDB" id="A0A7W2HHW2"/>
<reference evidence="2 3" key="1">
    <citation type="submission" date="2020-07" db="EMBL/GenBank/DDBJ databases">
        <title>Streptomyces isolated from Indian soil.</title>
        <authorList>
            <person name="Mandal S."/>
            <person name="Maiti P.K."/>
        </authorList>
    </citation>
    <scope>NUCLEOTIDE SEQUENCE [LARGE SCALE GENOMIC DNA]</scope>
    <source>
        <strain evidence="2 3">PSKA54</strain>
    </source>
</reference>
<comment type="caution">
    <text evidence="2">The sequence shown here is derived from an EMBL/GenBank/DDBJ whole genome shotgun (WGS) entry which is preliminary data.</text>
</comment>
<evidence type="ECO:0008006" key="4">
    <source>
        <dbReference type="Google" id="ProtNLM"/>
    </source>
</evidence>
<dbReference type="Proteomes" id="UP000586976">
    <property type="component" value="Unassembled WGS sequence"/>
</dbReference>
<sequence length="218" mass="23209">MAKRKTLTLAVATLPLLAMVTVGCSDEKNEKEGVPVPQLAKEFCDSSLTPAAAKAFEKLFAGQNVKEASDSGKLTEAAEELKQATGDDVSTCGVVSYGSVDYGMRIEFGWSYGPWSPDDTSEYAFFTAGDRAFSNGRFAYVLVKCSASVPKLDPDEEHYLLVSLNGPEADLPLAERQKLLVSIVYPVLRKMAGVVGCKEAADLPASPSLSTTAAPEVT</sequence>
<protein>
    <recommendedName>
        <fullName evidence="4">Lipoprotein</fullName>
    </recommendedName>
</protein>
<organism evidence="2 3">
    <name type="scientific">Streptomyces himalayensis subsp. aureolus</name>
    <dbReference type="NCBI Taxonomy" id="2758039"/>
    <lineage>
        <taxon>Bacteria</taxon>
        <taxon>Bacillati</taxon>
        <taxon>Actinomycetota</taxon>
        <taxon>Actinomycetes</taxon>
        <taxon>Kitasatosporales</taxon>
        <taxon>Streptomycetaceae</taxon>
        <taxon>Streptomyces</taxon>
        <taxon>Streptomyces himalayensis</taxon>
    </lineage>
</organism>
<feature type="chain" id="PRO_5038822255" description="Lipoprotein" evidence="1">
    <location>
        <begin position="21"/>
        <end position="218"/>
    </location>
</feature>
<evidence type="ECO:0000313" key="3">
    <source>
        <dbReference type="Proteomes" id="UP000586976"/>
    </source>
</evidence>
<keyword evidence="1" id="KW-0732">Signal</keyword>
<evidence type="ECO:0000313" key="2">
    <source>
        <dbReference type="EMBL" id="MBA4864420.1"/>
    </source>
</evidence>
<dbReference type="RefSeq" id="WP_181866052.1">
    <property type="nucleotide sequence ID" value="NZ_JACEQY010000029.1"/>
</dbReference>
<proteinExistence type="predicted"/>
<feature type="signal peptide" evidence="1">
    <location>
        <begin position="1"/>
        <end position="20"/>
    </location>
</feature>
<evidence type="ECO:0000256" key="1">
    <source>
        <dbReference type="SAM" id="SignalP"/>
    </source>
</evidence>
<accession>A0A7W2HHW2</accession>